<gene>
    <name evidence="2" type="ORF">JK363_11650</name>
</gene>
<sequence length="235" mass="25128">MRFLYSPAIGAEYPELVSGAVLVTGITTDVPVAMVASAVARHTAVAEERLADGAEGEFAEIQAWRRAFTRMGVKPTQYRNAAEALLRRYRKERSLPSVHPLVDLCNAISVAYAIPVGVFDTACITGPLEVRHAVGDEMFVSFSGGTEHPEPGEVIFADASGRAHARRWTHRQSGHSVVRDTTASALIVSEGLHDSAPADVGKLIATVAAELTEIWKVTPTTVTLTPTDGPVDLAE</sequence>
<evidence type="ECO:0000259" key="1">
    <source>
        <dbReference type="SMART" id="SM00873"/>
    </source>
</evidence>
<feature type="domain" description="B3/B4 tRNA-binding" evidence="1">
    <location>
        <begin position="62"/>
        <end position="213"/>
    </location>
</feature>
<dbReference type="SUPFAM" id="SSF56037">
    <property type="entry name" value="PheT/TilS domain"/>
    <property type="match status" value="1"/>
</dbReference>
<dbReference type="Gene3D" id="3.50.40.10">
    <property type="entry name" value="Phenylalanyl-trna Synthetase, Chain B, domain 3"/>
    <property type="match status" value="1"/>
</dbReference>
<dbReference type="Pfam" id="PF03483">
    <property type="entry name" value="B3_4"/>
    <property type="match status" value="1"/>
</dbReference>
<dbReference type="PANTHER" id="PTHR39209:SF2">
    <property type="entry name" value="CYTOPLASMIC PROTEIN"/>
    <property type="match status" value="1"/>
</dbReference>
<dbReference type="PANTHER" id="PTHR39209">
    <property type="match status" value="1"/>
</dbReference>
<dbReference type="Proteomes" id="UP000634229">
    <property type="component" value="Unassembled WGS sequence"/>
</dbReference>
<dbReference type="SMART" id="SM00873">
    <property type="entry name" value="B3_4"/>
    <property type="match status" value="1"/>
</dbReference>
<dbReference type="RefSeq" id="WP_201874527.1">
    <property type="nucleotide sequence ID" value="NZ_JAERRF010000006.1"/>
</dbReference>
<reference evidence="2 3" key="1">
    <citation type="submission" date="2021-01" db="EMBL/GenBank/DDBJ databases">
        <title>WGS of actinomycetes isolated from Thailand.</title>
        <authorList>
            <person name="Thawai C."/>
        </authorList>
    </citation>
    <scope>NUCLEOTIDE SEQUENCE [LARGE SCALE GENOMIC DNA]</scope>
    <source>
        <strain evidence="2 3">CA1R205</strain>
    </source>
</reference>
<dbReference type="InterPro" id="IPR005146">
    <property type="entry name" value="B3/B4_tRNA-bd"/>
</dbReference>
<organism evidence="2 3">
    <name type="scientific">Streptomyces coffeae</name>
    <dbReference type="NCBI Taxonomy" id="621382"/>
    <lineage>
        <taxon>Bacteria</taxon>
        <taxon>Bacillati</taxon>
        <taxon>Actinomycetota</taxon>
        <taxon>Actinomycetes</taxon>
        <taxon>Kitasatosporales</taxon>
        <taxon>Streptomycetaceae</taxon>
        <taxon>Streptomyces</taxon>
    </lineage>
</organism>
<proteinExistence type="predicted"/>
<name>A0ABS1NB61_9ACTN</name>
<evidence type="ECO:0000313" key="2">
    <source>
        <dbReference type="EMBL" id="MBL1097318.1"/>
    </source>
</evidence>
<protein>
    <recommendedName>
        <fullName evidence="1">B3/B4 tRNA-binding domain-containing protein</fullName>
    </recommendedName>
</protein>
<dbReference type="EMBL" id="JAERRF010000006">
    <property type="protein sequence ID" value="MBL1097318.1"/>
    <property type="molecule type" value="Genomic_DNA"/>
</dbReference>
<accession>A0ABS1NB61</accession>
<keyword evidence="3" id="KW-1185">Reference proteome</keyword>
<evidence type="ECO:0000313" key="3">
    <source>
        <dbReference type="Proteomes" id="UP000634229"/>
    </source>
</evidence>
<comment type="caution">
    <text evidence="2">The sequence shown here is derived from an EMBL/GenBank/DDBJ whole genome shotgun (WGS) entry which is preliminary data.</text>
</comment>
<dbReference type="InterPro" id="IPR020825">
    <property type="entry name" value="Phe-tRNA_synthase-like_B3/B4"/>
</dbReference>